<dbReference type="RefSeq" id="WP_177670560.1">
    <property type="nucleotide sequence ID" value="NZ_JACRSY010000005.1"/>
</dbReference>
<dbReference type="EMBL" id="JACRSY010000005">
    <property type="protein sequence ID" value="MBC8578735.1"/>
    <property type="molecule type" value="Genomic_DNA"/>
</dbReference>
<reference evidence="2" key="1">
    <citation type="submission" date="2020-08" db="EMBL/GenBank/DDBJ databases">
        <title>Genome public.</title>
        <authorList>
            <person name="Liu C."/>
            <person name="Sun Q."/>
        </authorList>
    </citation>
    <scope>NUCLEOTIDE SEQUENCE</scope>
    <source>
        <strain evidence="2">NSJ-12</strain>
    </source>
</reference>
<dbReference type="Proteomes" id="UP000655830">
    <property type="component" value="Unassembled WGS sequence"/>
</dbReference>
<protein>
    <submittedName>
        <fullName evidence="2">Nucleoside recognition protein</fullName>
    </submittedName>
</protein>
<organism evidence="2 3">
    <name type="scientific">Zhenhengia yiwuensis</name>
    <dbReference type="NCBI Taxonomy" id="2763666"/>
    <lineage>
        <taxon>Bacteria</taxon>
        <taxon>Bacillati</taxon>
        <taxon>Bacillota</taxon>
        <taxon>Clostridia</taxon>
        <taxon>Lachnospirales</taxon>
        <taxon>Lachnospiraceae</taxon>
        <taxon>Zhenhengia</taxon>
    </lineage>
</organism>
<evidence type="ECO:0000313" key="3">
    <source>
        <dbReference type="Proteomes" id="UP000655830"/>
    </source>
</evidence>
<feature type="transmembrane region" description="Helical" evidence="1">
    <location>
        <begin position="166"/>
        <end position="185"/>
    </location>
</feature>
<evidence type="ECO:0000313" key="2">
    <source>
        <dbReference type="EMBL" id="MBC8578735.1"/>
    </source>
</evidence>
<accession>A0A926I8K1</accession>
<feature type="transmembrane region" description="Helical" evidence="1">
    <location>
        <begin position="36"/>
        <end position="54"/>
    </location>
</feature>
<keyword evidence="1" id="KW-0472">Membrane</keyword>
<name>A0A926I8K1_9FIRM</name>
<dbReference type="AlphaFoldDB" id="A0A926I8K1"/>
<feature type="transmembrane region" description="Helical" evidence="1">
    <location>
        <begin position="133"/>
        <end position="154"/>
    </location>
</feature>
<keyword evidence="1" id="KW-0812">Transmembrane</keyword>
<feature type="transmembrane region" description="Helical" evidence="1">
    <location>
        <begin position="6"/>
        <end position="24"/>
    </location>
</feature>
<gene>
    <name evidence="2" type="ORF">H8718_04225</name>
</gene>
<feature type="transmembrane region" description="Helical" evidence="1">
    <location>
        <begin position="91"/>
        <end position="112"/>
    </location>
</feature>
<comment type="caution">
    <text evidence="2">The sequence shown here is derived from an EMBL/GenBank/DDBJ whole genome shotgun (WGS) entry which is preliminary data.</text>
</comment>
<keyword evidence="1" id="KW-1133">Transmembrane helix</keyword>
<evidence type="ECO:0000256" key="1">
    <source>
        <dbReference type="SAM" id="Phobius"/>
    </source>
</evidence>
<sequence length="193" mass="21122">MLNYLWGAMIIFSMLMALFGGHMQQMTQSILNSSQSAVEICISSCGALAMWMGVMRIAENAHLIDALANRMTPILNFLFPDVPRNHPARKYIATNIIANFLGLGWAATPPGLKAMTELQKLNKTHPTIATHAMCMFLIVNISTVQLVSINIIAYRSAYGSANPTEVIGPSIIATALSTLVAITFAKCMYRRND</sequence>
<keyword evidence="3" id="KW-1185">Reference proteome</keyword>
<proteinExistence type="predicted"/>